<accession>A0A9P6C9Y0</accession>
<organism evidence="2 3">
    <name type="scientific">Collybia nuda</name>
    <dbReference type="NCBI Taxonomy" id="64659"/>
    <lineage>
        <taxon>Eukaryota</taxon>
        <taxon>Fungi</taxon>
        <taxon>Dikarya</taxon>
        <taxon>Basidiomycota</taxon>
        <taxon>Agaricomycotina</taxon>
        <taxon>Agaricomycetes</taxon>
        <taxon>Agaricomycetidae</taxon>
        <taxon>Agaricales</taxon>
        <taxon>Tricholomatineae</taxon>
        <taxon>Clitocybaceae</taxon>
        <taxon>Collybia</taxon>
    </lineage>
</organism>
<feature type="signal peptide" evidence="1">
    <location>
        <begin position="1"/>
        <end position="20"/>
    </location>
</feature>
<feature type="chain" id="PRO_5040499263" evidence="1">
    <location>
        <begin position="21"/>
        <end position="88"/>
    </location>
</feature>
<keyword evidence="3" id="KW-1185">Reference proteome</keyword>
<sequence length="88" mass="9116">MKFFTVATAALVVFAGMVAAEETEAAQVVKRACTTAPKGCVCNKVQGQFCGIASPCVVGHVYECNGSTGAACDYGPRDSCKKCNKLVC</sequence>
<dbReference type="OrthoDB" id="2443686at2759"/>
<dbReference type="Proteomes" id="UP000807353">
    <property type="component" value="Unassembled WGS sequence"/>
</dbReference>
<proteinExistence type="predicted"/>
<evidence type="ECO:0000313" key="3">
    <source>
        <dbReference type="Proteomes" id="UP000807353"/>
    </source>
</evidence>
<protein>
    <submittedName>
        <fullName evidence="2">Uncharacterized protein</fullName>
    </submittedName>
</protein>
<dbReference type="EMBL" id="MU150357">
    <property type="protein sequence ID" value="KAF9457821.1"/>
    <property type="molecule type" value="Genomic_DNA"/>
</dbReference>
<gene>
    <name evidence="2" type="ORF">BDZ94DRAFT_1272170</name>
</gene>
<evidence type="ECO:0000313" key="2">
    <source>
        <dbReference type="EMBL" id="KAF9457821.1"/>
    </source>
</evidence>
<dbReference type="AlphaFoldDB" id="A0A9P6C9Y0"/>
<keyword evidence="1" id="KW-0732">Signal</keyword>
<reference evidence="2" key="1">
    <citation type="submission" date="2020-11" db="EMBL/GenBank/DDBJ databases">
        <authorList>
            <consortium name="DOE Joint Genome Institute"/>
            <person name="Ahrendt S."/>
            <person name="Riley R."/>
            <person name="Andreopoulos W."/>
            <person name="Labutti K."/>
            <person name="Pangilinan J."/>
            <person name="Ruiz-Duenas F.J."/>
            <person name="Barrasa J.M."/>
            <person name="Sanchez-Garcia M."/>
            <person name="Camarero S."/>
            <person name="Miyauchi S."/>
            <person name="Serrano A."/>
            <person name="Linde D."/>
            <person name="Babiker R."/>
            <person name="Drula E."/>
            <person name="Ayuso-Fernandez I."/>
            <person name="Pacheco R."/>
            <person name="Padilla G."/>
            <person name="Ferreira P."/>
            <person name="Barriuso J."/>
            <person name="Kellner H."/>
            <person name="Castanera R."/>
            <person name="Alfaro M."/>
            <person name="Ramirez L."/>
            <person name="Pisabarro A.G."/>
            <person name="Kuo A."/>
            <person name="Tritt A."/>
            <person name="Lipzen A."/>
            <person name="He G."/>
            <person name="Yan M."/>
            <person name="Ng V."/>
            <person name="Cullen D."/>
            <person name="Martin F."/>
            <person name="Rosso M.-N."/>
            <person name="Henrissat B."/>
            <person name="Hibbett D."/>
            <person name="Martinez A.T."/>
            <person name="Grigoriev I.V."/>
        </authorList>
    </citation>
    <scope>NUCLEOTIDE SEQUENCE</scope>
    <source>
        <strain evidence="2">CBS 247.69</strain>
    </source>
</reference>
<evidence type="ECO:0000256" key="1">
    <source>
        <dbReference type="SAM" id="SignalP"/>
    </source>
</evidence>
<comment type="caution">
    <text evidence="2">The sequence shown here is derived from an EMBL/GenBank/DDBJ whole genome shotgun (WGS) entry which is preliminary data.</text>
</comment>
<name>A0A9P6C9Y0_9AGAR</name>